<proteinExistence type="predicted"/>
<organism evidence="1">
    <name type="scientific">Lygus hesperus</name>
    <name type="common">Western plant bug</name>
    <dbReference type="NCBI Taxonomy" id="30085"/>
    <lineage>
        <taxon>Eukaryota</taxon>
        <taxon>Metazoa</taxon>
        <taxon>Ecdysozoa</taxon>
        <taxon>Arthropoda</taxon>
        <taxon>Hexapoda</taxon>
        <taxon>Insecta</taxon>
        <taxon>Pterygota</taxon>
        <taxon>Neoptera</taxon>
        <taxon>Paraneoptera</taxon>
        <taxon>Hemiptera</taxon>
        <taxon>Heteroptera</taxon>
        <taxon>Panheteroptera</taxon>
        <taxon>Cimicomorpha</taxon>
        <taxon>Miridae</taxon>
        <taxon>Mirini</taxon>
        <taxon>Lygus</taxon>
    </lineage>
</organism>
<dbReference type="EMBL" id="GBHO01041511">
    <property type="protein sequence ID" value="JAG02093.1"/>
    <property type="molecule type" value="Transcribed_RNA"/>
</dbReference>
<reference evidence="1" key="2">
    <citation type="submission" date="2014-07" db="EMBL/GenBank/DDBJ databases">
        <authorList>
            <person name="Hull J."/>
        </authorList>
    </citation>
    <scope>NUCLEOTIDE SEQUENCE</scope>
</reference>
<accession>A0A0A9W6K5</accession>
<dbReference type="SUPFAM" id="SSF56801">
    <property type="entry name" value="Acetyl-CoA synthetase-like"/>
    <property type="match status" value="1"/>
</dbReference>
<feature type="non-terminal residue" evidence="1">
    <location>
        <position position="110"/>
    </location>
</feature>
<dbReference type="AlphaFoldDB" id="A0A0A9W6K5"/>
<evidence type="ECO:0000313" key="1">
    <source>
        <dbReference type="EMBL" id="JAG02093.1"/>
    </source>
</evidence>
<reference evidence="1" key="1">
    <citation type="journal article" date="2014" name="PLoS ONE">
        <title>Transcriptome-Based Identification of ABC Transporters in the Western Tarnished Plant Bug Lygus hesperus.</title>
        <authorList>
            <person name="Hull J.J."/>
            <person name="Chaney K."/>
            <person name="Geib S.M."/>
            <person name="Fabrick J.A."/>
            <person name="Brent C.S."/>
            <person name="Walsh D."/>
            <person name="Lavine L.C."/>
        </authorList>
    </citation>
    <scope>NUCLEOTIDE SEQUENCE</scope>
</reference>
<name>A0A0A9W6K5_LYGHE</name>
<protein>
    <submittedName>
        <fullName evidence="1">Bacitracin synthase 3</fullName>
    </submittedName>
</protein>
<gene>
    <name evidence="1" type="primary">bacC</name>
    <name evidence="1" type="ORF">CM83_103849</name>
</gene>
<sequence>MASMDVIYTDTNQLNTVQACCGDAEVVVVPHILNALCPGVGADGAAVESGEETATHTGDGFEIVLLSSGSTGKPQTSLLSWERVVQQMWRYIESHEYQTVELLHQPLYHY</sequence>